<dbReference type="SUPFAM" id="SSF50129">
    <property type="entry name" value="GroES-like"/>
    <property type="match status" value="1"/>
</dbReference>
<sequence length="96" mass="10427">MLHDRVMIRPGSAGERTTRAGILIPATAEVARRLVWGDVAGVGQHVRSVKVGDRVLFHPDDQLEAEVGGDVYLVLRERDLHAVAMQEPTGGTGLYL</sequence>
<dbReference type="EMBL" id="CP159218">
    <property type="protein sequence ID" value="XCG65751.1"/>
    <property type="molecule type" value="Genomic_DNA"/>
</dbReference>
<name>A0AAU8DTS9_9ACTN</name>
<dbReference type="GO" id="GO:0044183">
    <property type="term" value="F:protein folding chaperone"/>
    <property type="evidence" value="ECO:0007669"/>
    <property type="project" value="InterPro"/>
</dbReference>
<protein>
    <submittedName>
        <fullName evidence="3">Co-chaperone GroES</fullName>
    </submittedName>
</protein>
<comment type="similarity">
    <text evidence="1">Belongs to the GroES chaperonin family.</text>
</comment>
<dbReference type="AlphaFoldDB" id="A0AAU8DTS9"/>
<organism evidence="3">
    <name type="scientific">Nakamurella sp. A5-74</name>
    <dbReference type="NCBI Taxonomy" id="3158264"/>
    <lineage>
        <taxon>Bacteria</taxon>
        <taxon>Bacillati</taxon>
        <taxon>Actinomycetota</taxon>
        <taxon>Actinomycetes</taxon>
        <taxon>Nakamurellales</taxon>
        <taxon>Nakamurellaceae</taxon>
        <taxon>Nakamurella</taxon>
    </lineage>
</organism>
<evidence type="ECO:0000256" key="1">
    <source>
        <dbReference type="ARBA" id="ARBA00006975"/>
    </source>
</evidence>
<dbReference type="InterPro" id="IPR037124">
    <property type="entry name" value="Chaperonin_GroES_sf"/>
</dbReference>
<reference evidence="3" key="1">
    <citation type="submission" date="2024-05" db="EMBL/GenBank/DDBJ databases">
        <authorList>
            <person name="Cai S.Y."/>
            <person name="Jin L.M."/>
            <person name="Li H.R."/>
        </authorList>
    </citation>
    <scope>NUCLEOTIDE SEQUENCE</scope>
    <source>
        <strain evidence="3">A5-74</strain>
    </source>
</reference>
<gene>
    <name evidence="3" type="ORF">ABLG96_02660</name>
</gene>
<dbReference type="SMART" id="SM00883">
    <property type="entry name" value="Cpn10"/>
    <property type="match status" value="1"/>
</dbReference>
<proteinExistence type="inferred from homology"/>
<dbReference type="Pfam" id="PF00166">
    <property type="entry name" value="Cpn10"/>
    <property type="match status" value="1"/>
</dbReference>
<dbReference type="CDD" id="cd00320">
    <property type="entry name" value="cpn10"/>
    <property type="match status" value="1"/>
</dbReference>
<keyword evidence="2" id="KW-0143">Chaperone</keyword>
<dbReference type="Gene3D" id="2.30.33.40">
    <property type="entry name" value="GroES chaperonin"/>
    <property type="match status" value="1"/>
</dbReference>
<dbReference type="InterPro" id="IPR011032">
    <property type="entry name" value="GroES-like_sf"/>
</dbReference>
<dbReference type="RefSeq" id="WP_353651355.1">
    <property type="nucleotide sequence ID" value="NZ_CP159218.1"/>
</dbReference>
<evidence type="ECO:0000256" key="2">
    <source>
        <dbReference type="ARBA" id="ARBA00023186"/>
    </source>
</evidence>
<dbReference type="GO" id="GO:0005524">
    <property type="term" value="F:ATP binding"/>
    <property type="evidence" value="ECO:0007669"/>
    <property type="project" value="InterPro"/>
</dbReference>
<accession>A0AAU8DTS9</accession>
<dbReference type="InterPro" id="IPR020818">
    <property type="entry name" value="Chaperonin_GroES"/>
</dbReference>
<evidence type="ECO:0000313" key="3">
    <source>
        <dbReference type="EMBL" id="XCG65751.1"/>
    </source>
</evidence>